<dbReference type="EMBL" id="BGZK01000641">
    <property type="protein sequence ID" value="GBP54242.1"/>
    <property type="molecule type" value="Genomic_DNA"/>
</dbReference>
<dbReference type="AlphaFoldDB" id="A0A4C1WUE7"/>
<evidence type="ECO:0000313" key="1">
    <source>
        <dbReference type="EMBL" id="GBP54242.1"/>
    </source>
</evidence>
<organism evidence="1 2">
    <name type="scientific">Eumeta variegata</name>
    <name type="common">Bagworm moth</name>
    <name type="synonym">Eumeta japonica</name>
    <dbReference type="NCBI Taxonomy" id="151549"/>
    <lineage>
        <taxon>Eukaryota</taxon>
        <taxon>Metazoa</taxon>
        <taxon>Ecdysozoa</taxon>
        <taxon>Arthropoda</taxon>
        <taxon>Hexapoda</taxon>
        <taxon>Insecta</taxon>
        <taxon>Pterygota</taxon>
        <taxon>Neoptera</taxon>
        <taxon>Endopterygota</taxon>
        <taxon>Lepidoptera</taxon>
        <taxon>Glossata</taxon>
        <taxon>Ditrysia</taxon>
        <taxon>Tineoidea</taxon>
        <taxon>Psychidae</taxon>
        <taxon>Oiketicinae</taxon>
        <taxon>Eumeta</taxon>
    </lineage>
</organism>
<reference evidence="1 2" key="1">
    <citation type="journal article" date="2019" name="Commun. Biol.">
        <title>The bagworm genome reveals a unique fibroin gene that provides high tensile strength.</title>
        <authorList>
            <person name="Kono N."/>
            <person name="Nakamura H."/>
            <person name="Ohtoshi R."/>
            <person name="Tomita M."/>
            <person name="Numata K."/>
            <person name="Arakawa K."/>
        </authorList>
    </citation>
    <scope>NUCLEOTIDE SEQUENCE [LARGE SCALE GENOMIC DNA]</scope>
</reference>
<comment type="caution">
    <text evidence="1">The sequence shown here is derived from an EMBL/GenBank/DDBJ whole genome shotgun (WGS) entry which is preliminary data.</text>
</comment>
<dbReference type="Proteomes" id="UP000299102">
    <property type="component" value="Unassembled WGS sequence"/>
</dbReference>
<sequence length="181" mass="21035">MAVILAEATMRARTTAAFGFTEMHKKCNKRSLSTMAESSSDPFMANKRAHALLWHFLLYTSNKHFKNRRIFSNFATSTHSSNNRDILQQLYYESLLSIAYGSGKTIDVSVSGSISDRAMYQHKIKHKNRMYSPQKYHLLRAYDPRTRSLHESSSLARAVYHWNQLELCFLRWHIRKCPSLA</sequence>
<accession>A0A4C1WUE7</accession>
<evidence type="ECO:0000313" key="2">
    <source>
        <dbReference type="Proteomes" id="UP000299102"/>
    </source>
</evidence>
<name>A0A4C1WUE7_EUMVA</name>
<proteinExistence type="predicted"/>
<protein>
    <submittedName>
        <fullName evidence="1">Uncharacterized protein</fullName>
    </submittedName>
</protein>
<gene>
    <name evidence="1" type="ORF">EVAR_43267_1</name>
</gene>
<keyword evidence="2" id="KW-1185">Reference proteome</keyword>